<reference evidence="1" key="1">
    <citation type="submission" date="2020-05" db="EMBL/GenBank/DDBJ databases">
        <authorList>
            <person name="Chiriac C."/>
            <person name="Salcher M."/>
            <person name="Ghai R."/>
            <person name="Kavagutti S V."/>
        </authorList>
    </citation>
    <scope>NUCLEOTIDE SEQUENCE</scope>
</reference>
<evidence type="ECO:0000313" key="1">
    <source>
        <dbReference type="EMBL" id="CAB4180232.1"/>
    </source>
</evidence>
<organism evidence="1">
    <name type="scientific">uncultured Caudovirales phage</name>
    <dbReference type="NCBI Taxonomy" id="2100421"/>
    <lineage>
        <taxon>Viruses</taxon>
        <taxon>Duplodnaviria</taxon>
        <taxon>Heunggongvirae</taxon>
        <taxon>Uroviricota</taxon>
        <taxon>Caudoviricetes</taxon>
        <taxon>Peduoviridae</taxon>
        <taxon>Maltschvirus</taxon>
        <taxon>Maltschvirus maltsch</taxon>
    </lineage>
</organism>
<sequence>MAAGKGTSELVWECNECGFQEYTLAYSEADLDRLACSSCGANEWHKAAPSDDTGGKSK</sequence>
<name>A0A6J5Q9P1_9CAUD</name>
<gene>
    <name evidence="1" type="ORF">UFOVP1040_37</name>
</gene>
<dbReference type="EMBL" id="LR796994">
    <property type="protein sequence ID" value="CAB4180232.1"/>
    <property type="molecule type" value="Genomic_DNA"/>
</dbReference>
<proteinExistence type="predicted"/>
<accession>A0A6J5Q9P1</accession>
<protein>
    <submittedName>
        <fullName evidence="1">Uncharacterized protein</fullName>
    </submittedName>
</protein>